<evidence type="ECO:0000256" key="14">
    <source>
        <dbReference type="PROSITE-ProRule" id="PRU00175"/>
    </source>
</evidence>
<dbReference type="GO" id="GO:0016020">
    <property type="term" value="C:membrane"/>
    <property type="evidence" value="ECO:0007669"/>
    <property type="project" value="UniProtKB-SubCell"/>
</dbReference>
<evidence type="ECO:0000256" key="11">
    <source>
        <dbReference type="ARBA" id="ARBA00022989"/>
    </source>
</evidence>
<proteinExistence type="inferred from homology"/>
<evidence type="ECO:0000313" key="18">
    <source>
        <dbReference type="EMBL" id="KAL3729924.1"/>
    </source>
</evidence>
<evidence type="ECO:0000256" key="12">
    <source>
        <dbReference type="ARBA" id="ARBA00023136"/>
    </source>
</evidence>
<dbReference type="EMBL" id="JBJKBG010000007">
    <property type="protein sequence ID" value="KAL3729924.1"/>
    <property type="molecule type" value="Genomic_DNA"/>
</dbReference>
<evidence type="ECO:0000256" key="15">
    <source>
        <dbReference type="SAM" id="MobiDB-lite"/>
    </source>
</evidence>
<keyword evidence="9" id="KW-0833">Ubl conjugation pathway</keyword>
<evidence type="ECO:0000256" key="6">
    <source>
        <dbReference type="ARBA" id="ARBA00022692"/>
    </source>
</evidence>
<keyword evidence="19" id="KW-1185">Reference proteome</keyword>
<keyword evidence="5" id="KW-0808">Transferase</keyword>
<feature type="transmembrane region" description="Helical" evidence="16">
    <location>
        <begin position="87"/>
        <end position="109"/>
    </location>
</feature>
<evidence type="ECO:0000256" key="5">
    <source>
        <dbReference type="ARBA" id="ARBA00022679"/>
    </source>
</evidence>
<keyword evidence="7" id="KW-0479">Metal-binding</keyword>
<feature type="compositionally biased region" description="Basic and acidic residues" evidence="15">
    <location>
        <begin position="264"/>
        <end position="274"/>
    </location>
</feature>
<dbReference type="PANTHER" id="PTHR46913">
    <property type="entry name" value="RING-H2 FINGER PROTEIN ATL16"/>
    <property type="match status" value="1"/>
</dbReference>
<dbReference type="FunFam" id="3.30.40.10:FF:000233">
    <property type="entry name" value="RING-H2 finger protein ATL54"/>
    <property type="match status" value="1"/>
</dbReference>
<feature type="compositionally biased region" description="Low complexity" evidence="15">
    <location>
        <begin position="361"/>
        <end position="386"/>
    </location>
</feature>
<dbReference type="Pfam" id="PF13639">
    <property type="entry name" value="zf-RING_2"/>
    <property type="match status" value="1"/>
</dbReference>
<dbReference type="PANTHER" id="PTHR46913:SF19">
    <property type="entry name" value="RING-TYPE E3 UBIQUITIN TRANSFERASE"/>
    <property type="match status" value="1"/>
</dbReference>
<dbReference type="InterPro" id="IPR044600">
    <property type="entry name" value="ATL1/ATL16-like"/>
</dbReference>
<evidence type="ECO:0000256" key="7">
    <source>
        <dbReference type="ARBA" id="ARBA00022723"/>
    </source>
</evidence>
<evidence type="ECO:0000256" key="2">
    <source>
        <dbReference type="ARBA" id="ARBA00004167"/>
    </source>
</evidence>
<evidence type="ECO:0000259" key="17">
    <source>
        <dbReference type="PROSITE" id="PS50089"/>
    </source>
</evidence>
<dbReference type="SUPFAM" id="SSF57850">
    <property type="entry name" value="RING/U-box"/>
    <property type="match status" value="1"/>
</dbReference>
<evidence type="ECO:0000256" key="8">
    <source>
        <dbReference type="ARBA" id="ARBA00022771"/>
    </source>
</evidence>
<dbReference type="Proteomes" id="UP001634007">
    <property type="component" value="Unassembled WGS sequence"/>
</dbReference>
<evidence type="ECO:0000256" key="4">
    <source>
        <dbReference type="ARBA" id="ARBA00012483"/>
    </source>
</evidence>
<dbReference type="InterPro" id="IPR013083">
    <property type="entry name" value="Znf_RING/FYVE/PHD"/>
</dbReference>
<evidence type="ECO:0000256" key="13">
    <source>
        <dbReference type="ARBA" id="ARBA00024209"/>
    </source>
</evidence>
<dbReference type="InterPro" id="IPR001841">
    <property type="entry name" value="Znf_RING"/>
</dbReference>
<dbReference type="GO" id="GO:0008270">
    <property type="term" value="F:zinc ion binding"/>
    <property type="evidence" value="ECO:0007669"/>
    <property type="project" value="UniProtKB-KW"/>
</dbReference>
<dbReference type="SMART" id="SM01197">
    <property type="entry name" value="FANCL_C"/>
    <property type="match status" value="1"/>
</dbReference>
<evidence type="ECO:0000256" key="1">
    <source>
        <dbReference type="ARBA" id="ARBA00000900"/>
    </source>
</evidence>
<protein>
    <recommendedName>
        <fullName evidence="4">RING-type E3 ubiquitin transferase</fullName>
        <ecNumber evidence="4">2.3.2.27</ecNumber>
    </recommendedName>
</protein>
<keyword evidence="8 14" id="KW-0863">Zinc-finger</keyword>
<evidence type="ECO:0000313" key="19">
    <source>
        <dbReference type="Proteomes" id="UP001634007"/>
    </source>
</evidence>
<comment type="catalytic activity">
    <reaction evidence="1">
        <text>S-ubiquitinyl-[E2 ubiquitin-conjugating enzyme]-L-cysteine + [acceptor protein]-L-lysine = [E2 ubiquitin-conjugating enzyme]-L-cysteine + N(6)-ubiquitinyl-[acceptor protein]-L-lysine.</text>
        <dbReference type="EC" id="2.3.2.27"/>
    </reaction>
</comment>
<dbReference type="AlphaFoldDB" id="A0ABD3JUI0"/>
<dbReference type="Gene3D" id="3.30.40.10">
    <property type="entry name" value="Zinc/RING finger domain, C3HC4 (zinc finger)"/>
    <property type="match status" value="1"/>
</dbReference>
<dbReference type="CDD" id="cd16461">
    <property type="entry name" value="RING-H2_EL5-like"/>
    <property type="match status" value="1"/>
</dbReference>
<feature type="region of interest" description="Disordered" evidence="15">
    <location>
        <begin position="264"/>
        <end position="286"/>
    </location>
</feature>
<evidence type="ECO:0000256" key="10">
    <source>
        <dbReference type="ARBA" id="ARBA00022833"/>
    </source>
</evidence>
<gene>
    <name evidence="18" type="ORF">ACJRO7_026992</name>
</gene>
<comment type="pathway">
    <text evidence="3">Protein modification; protein ubiquitination.</text>
</comment>
<dbReference type="GO" id="GO:0061630">
    <property type="term" value="F:ubiquitin protein ligase activity"/>
    <property type="evidence" value="ECO:0007669"/>
    <property type="project" value="UniProtKB-EC"/>
</dbReference>
<comment type="similarity">
    <text evidence="13">Belongs to the RING-type zinc finger family. ATL subfamily.</text>
</comment>
<keyword evidence="12 16" id="KW-0472">Membrane</keyword>
<comment type="caution">
    <text evidence="18">The sequence shown here is derived from an EMBL/GenBank/DDBJ whole genome shotgun (WGS) entry which is preliminary data.</text>
</comment>
<keyword evidence="10" id="KW-0862">Zinc</keyword>
<comment type="subcellular location">
    <subcellularLocation>
        <location evidence="2">Membrane</location>
        <topology evidence="2">Single-pass membrane protein</topology>
    </subcellularLocation>
</comment>
<keyword evidence="6 16" id="KW-0812">Transmembrane</keyword>
<evidence type="ECO:0000256" key="3">
    <source>
        <dbReference type="ARBA" id="ARBA00004906"/>
    </source>
</evidence>
<organism evidence="18 19">
    <name type="scientific">Eucalyptus globulus</name>
    <name type="common">Tasmanian blue gum</name>
    <dbReference type="NCBI Taxonomy" id="34317"/>
    <lineage>
        <taxon>Eukaryota</taxon>
        <taxon>Viridiplantae</taxon>
        <taxon>Streptophyta</taxon>
        <taxon>Embryophyta</taxon>
        <taxon>Tracheophyta</taxon>
        <taxon>Spermatophyta</taxon>
        <taxon>Magnoliopsida</taxon>
        <taxon>eudicotyledons</taxon>
        <taxon>Gunneridae</taxon>
        <taxon>Pentapetalae</taxon>
        <taxon>rosids</taxon>
        <taxon>malvids</taxon>
        <taxon>Myrtales</taxon>
        <taxon>Myrtaceae</taxon>
        <taxon>Myrtoideae</taxon>
        <taxon>Eucalypteae</taxon>
        <taxon>Eucalyptus</taxon>
    </lineage>
</organism>
<evidence type="ECO:0000256" key="16">
    <source>
        <dbReference type="SAM" id="Phobius"/>
    </source>
</evidence>
<feature type="region of interest" description="Disordered" evidence="15">
    <location>
        <begin position="323"/>
        <end position="386"/>
    </location>
</feature>
<dbReference type="EC" id="2.3.2.27" evidence="4"/>
<keyword evidence="11 16" id="KW-1133">Transmembrane helix</keyword>
<feature type="domain" description="RING-type" evidence="17">
    <location>
        <begin position="183"/>
        <end position="225"/>
    </location>
</feature>
<name>A0ABD3JUI0_EUCGL</name>
<reference evidence="18 19" key="1">
    <citation type="submission" date="2024-11" db="EMBL/GenBank/DDBJ databases">
        <title>Chromosome-level genome assembly of Eucalyptus globulus Labill. provides insights into its genome evolution.</title>
        <authorList>
            <person name="Li X."/>
        </authorList>
    </citation>
    <scope>NUCLEOTIDE SEQUENCE [LARGE SCALE GENOMIC DNA]</scope>
    <source>
        <strain evidence="18">CL2024</strain>
        <tissue evidence="18">Fresh tender leaves</tissue>
    </source>
</reference>
<dbReference type="SMART" id="SM00184">
    <property type="entry name" value="RING"/>
    <property type="match status" value="1"/>
</dbReference>
<accession>A0ABD3JUI0</accession>
<dbReference type="PROSITE" id="PS50089">
    <property type="entry name" value="ZF_RING_2"/>
    <property type="match status" value="1"/>
</dbReference>
<evidence type="ECO:0000256" key="9">
    <source>
        <dbReference type="ARBA" id="ARBA00022786"/>
    </source>
</evidence>
<sequence length="406" mass="43957">MMGSLHHLRRLLFPETINVTFSGICQPFCHPPVDNGGYCMTRCLAVCPDVCRQSIPPFIPPPPPCPPEDDPPSLDANGGTPHHLSPFLIPLFAALAALFVLVVCYAVYARWYSGRPRPRGRGPPRAEPETSVVHDEFLDHDQGPVLDHPIWYIRTVGLPPSVISAITACKYKKGEGLIEGTECSVCLSEFQEDETLRLLPKCNHAFHVPCIDTWLQSHTNCPLCRAPIVTIAAQALPPERPNAESSASAGEMGIQEVDDGLGREAERVAEPRGESEEDGELDLEDGRKRIEDLSSEVQPMRRSVSLDSLSALKISLAVANALRGESGSSRKSGPELAGENQGIAVTIVPKRNASCEKQPMRSMGSSSSSIGRSLASGSSSRTRSLSSSGRFLFSKYGRSRSLALPL</sequence>